<evidence type="ECO:0008006" key="4">
    <source>
        <dbReference type="Google" id="ProtNLM"/>
    </source>
</evidence>
<dbReference type="STRING" id="100787.A0A0G4MNR6"/>
<evidence type="ECO:0000313" key="2">
    <source>
        <dbReference type="EMBL" id="CRK35948.1"/>
    </source>
</evidence>
<feature type="non-terminal residue" evidence="2">
    <location>
        <position position="1"/>
    </location>
</feature>
<dbReference type="Proteomes" id="UP000044602">
    <property type="component" value="Unassembled WGS sequence"/>
</dbReference>
<dbReference type="EMBL" id="CVQH01023750">
    <property type="protein sequence ID" value="CRK35948.1"/>
    <property type="molecule type" value="Genomic_DNA"/>
</dbReference>
<name>A0A0G4MNR6_VERLO</name>
<dbReference type="SUPFAM" id="SSF102198">
    <property type="entry name" value="Putative cyclase"/>
    <property type="match status" value="1"/>
</dbReference>
<sequence>TTIKHNMDARRQYSAELKFDELPDPKRVWAGNPGSREEGLGRLVLLTSERTRDAAKEIETGQRVGLNWDLRKLEYPGYGRISCGHQVVPLLDGIAFDDVYTINPQQSSQWDGLRHWGMLSDREPTRREWYGGTTKAEILDRTSDRIGIHHWAQEGITGRAVLIDYASWADKQAINYSAFSLHTIKLQDIIAIAEESNVTFKKGDILLIRSGMIREWEKMDEDARKAYQALESPHHAGLEATTDVLRWVWDTGIAAVAGDAISFEVFPQLGDISLHDYFLASWGMPIGEMFDLERLAETCKELDRWTFFFASMPLNMPGGVSSPPNAQAIF</sequence>
<dbReference type="GO" id="GO:0004061">
    <property type="term" value="F:arylformamidase activity"/>
    <property type="evidence" value="ECO:0007669"/>
    <property type="project" value="InterPro"/>
</dbReference>
<dbReference type="Gene3D" id="3.50.30.50">
    <property type="entry name" value="Putative cyclase"/>
    <property type="match status" value="1"/>
</dbReference>
<dbReference type="GO" id="GO:0019441">
    <property type="term" value="P:L-tryptophan catabolic process to kynurenine"/>
    <property type="evidence" value="ECO:0007669"/>
    <property type="project" value="InterPro"/>
</dbReference>
<dbReference type="InterPro" id="IPR007325">
    <property type="entry name" value="KFase/CYL"/>
</dbReference>
<dbReference type="AlphaFoldDB" id="A0A0G4MNR6"/>
<dbReference type="PANTHER" id="PTHR34861:SF8">
    <property type="entry name" value="CYCLASE"/>
    <property type="match status" value="1"/>
</dbReference>
<organism evidence="2 3">
    <name type="scientific">Verticillium longisporum</name>
    <name type="common">Verticillium dahliae var. longisporum</name>
    <dbReference type="NCBI Taxonomy" id="100787"/>
    <lineage>
        <taxon>Eukaryota</taxon>
        <taxon>Fungi</taxon>
        <taxon>Dikarya</taxon>
        <taxon>Ascomycota</taxon>
        <taxon>Pezizomycotina</taxon>
        <taxon>Sordariomycetes</taxon>
        <taxon>Hypocreomycetidae</taxon>
        <taxon>Glomerellales</taxon>
        <taxon>Plectosphaerellaceae</taxon>
        <taxon>Verticillium</taxon>
    </lineage>
</organism>
<evidence type="ECO:0000256" key="1">
    <source>
        <dbReference type="ARBA" id="ARBA00007865"/>
    </source>
</evidence>
<dbReference type="InterPro" id="IPR037175">
    <property type="entry name" value="KFase_sf"/>
</dbReference>
<comment type="similarity">
    <text evidence="1">Belongs to the Cyclase 1 superfamily.</text>
</comment>
<keyword evidence="3" id="KW-1185">Reference proteome</keyword>
<protein>
    <recommendedName>
        <fullName evidence="4">Cyclase</fullName>
    </recommendedName>
</protein>
<proteinExistence type="inferred from homology"/>
<evidence type="ECO:0000313" key="3">
    <source>
        <dbReference type="Proteomes" id="UP000044602"/>
    </source>
</evidence>
<dbReference type="Pfam" id="PF04199">
    <property type="entry name" value="Cyclase"/>
    <property type="match status" value="1"/>
</dbReference>
<gene>
    <name evidence="2" type="ORF">BN1708_006870</name>
</gene>
<accession>A0A0G4MNR6</accession>
<dbReference type="PANTHER" id="PTHR34861">
    <property type="match status" value="1"/>
</dbReference>
<reference evidence="2 3" key="1">
    <citation type="submission" date="2015-05" db="EMBL/GenBank/DDBJ databases">
        <authorList>
            <person name="Wang D.B."/>
            <person name="Wang M."/>
        </authorList>
    </citation>
    <scope>NUCLEOTIDE SEQUENCE [LARGE SCALE GENOMIC DNA]</scope>
    <source>
        <strain evidence="2">VL1</strain>
    </source>
</reference>